<organism evidence="2 3">
    <name type="scientific">Botryotinia fuckeliana (strain B05.10)</name>
    <name type="common">Noble rot fungus</name>
    <name type="synonym">Botrytis cinerea</name>
    <dbReference type="NCBI Taxonomy" id="332648"/>
    <lineage>
        <taxon>Eukaryota</taxon>
        <taxon>Fungi</taxon>
        <taxon>Dikarya</taxon>
        <taxon>Ascomycota</taxon>
        <taxon>Pezizomycotina</taxon>
        <taxon>Leotiomycetes</taxon>
        <taxon>Helotiales</taxon>
        <taxon>Sclerotiniaceae</taxon>
        <taxon>Botrytis</taxon>
    </lineage>
</organism>
<evidence type="ECO:0000256" key="1">
    <source>
        <dbReference type="SAM" id="MobiDB-lite"/>
    </source>
</evidence>
<feature type="compositionally biased region" description="Basic and acidic residues" evidence="1">
    <location>
        <begin position="89"/>
        <end position="99"/>
    </location>
</feature>
<sequence>MRYVPFHHATLQNGMIQCCISTVFAPKHSFFIFFFLHRVSAVSIPDLTCHTPPTFLRQVLSCCSRRKALHYARICVVDNLPRDIQSYPVRRDKSQDARGKSQTATSHPTCKHREGSRGLPEKCNICC</sequence>
<reference evidence="2 3" key="1">
    <citation type="journal article" date="2011" name="PLoS Genet.">
        <title>Genomic analysis of the necrotrophic fungal pathogens Sclerotinia sclerotiorum and Botrytis cinerea.</title>
        <authorList>
            <person name="Amselem J."/>
            <person name="Cuomo C.A."/>
            <person name="van Kan J.A."/>
            <person name="Viaud M."/>
            <person name="Benito E.P."/>
            <person name="Couloux A."/>
            <person name="Coutinho P.M."/>
            <person name="de Vries R.P."/>
            <person name="Dyer P.S."/>
            <person name="Fillinger S."/>
            <person name="Fournier E."/>
            <person name="Gout L."/>
            <person name="Hahn M."/>
            <person name="Kohn L."/>
            <person name="Lapalu N."/>
            <person name="Plummer K.M."/>
            <person name="Pradier J.M."/>
            <person name="Quevillon E."/>
            <person name="Sharon A."/>
            <person name="Simon A."/>
            <person name="ten Have A."/>
            <person name="Tudzynski B."/>
            <person name="Tudzynski P."/>
            <person name="Wincker P."/>
            <person name="Andrew M."/>
            <person name="Anthouard V."/>
            <person name="Beever R.E."/>
            <person name="Beffa R."/>
            <person name="Benoit I."/>
            <person name="Bouzid O."/>
            <person name="Brault B."/>
            <person name="Chen Z."/>
            <person name="Choquer M."/>
            <person name="Collemare J."/>
            <person name="Cotton P."/>
            <person name="Danchin E.G."/>
            <person name="Da Silva C."/>
            <person name="Gautier A."/>
            <person name="Giraud C."/>
            <person name="Giraud T."/>
            <person name="Gonzalez C."/>
            <person name="Grossetete S."/>
            <person name="Guldener U."/>
            <person name="Henrissat B."/>
            <person name="Howlett B.J."/>
            <person name="Kodira C."/>
            <person name="Kretschmer M."/>
            <person name="Lappartient A."/>
            <person name="Leroch M."/>
            <person name="Levis C."/>
            <person name="Mauceli E."/>
            <person name="Neuveglise C."/>
            <person name="Oeser B."/>
            <person name="Pearson M."/>
            <person name="Poulain J."/>
            <person name="Poussereau N."/>
            <person name="Quesneville H."/>
            <person name="Rascle C."/>
            <person name="Schumacher J."/>
            <person name="Segurens B."/>
            <person name="Sexton A."/>
            <person name="Silva E."/>
            <person name="Sirven C."/>
            <person name="Soanes D.M."/>
            <person name="Talbot N.J."/>
            <person name="Templeton M."/>
            <person name="Yandava C."/>
            <person name="Yarden O."/>
            <person name="Zeng Q."/>
            <person name="Rollins J.A."/>
            <person name="Lebrun M.H."/>
            <person name="Dickman M."/>
        </authorList>
    </citation>
    <scope>NUCLEOTIDE SEQUENCE [LARGE SCALE GENOMIC DNA]</scope>
    <source>
        <strain evidence="2 3">B05.10</strain>
    </source>
</reference>
<dbReference type="RefSeq" id="XP_024547950.1">
    <property type="nucleotide sequence ID" value="XM_024692175.1"/>
</dbReference>
<dbReference type="EMBL" id="CP009807">
    <property type="protein sequence ID" value="ATZ48593.1"/>
    <property type="molecule type" value="Genomic_DNA"/>
</dbReference>
<protein>
    <submittedName>
        <fullName evidence="2">Uncharacterized protein</fullName>
    </submittedName>
</protein>
<dbReference type="Proteomes" id="UP000001798">
    <property type="component" value="Chromosome 3"/>
</dbReference>
<dbReference type="KEGG" id="bfu:BCIN_03g07860"/>
<evidence type="ECO:0000313" key="2">
    <source>
        <dbReference type="EMBL" id="ATZ48593.1"/>
    </source>
</evidence>
<dbReference type="VEuPathDB" id="FungiDB:Bcin03g07860"/>
<keyword evidence="3" id="KW-1185">Reference proteome</keyword>
<dbReference type="AlphaFoldDB" id="A0A384JDH2"/>
<accession>A0A384JDH2</accession>
<reference evidence="2 3" key="2">
    <citation type="journal article" date="2012" name="Eukaryot. Cell">
        <title>Genome update of Botrytis cinerea strains B05.10 and T4.</title>
        <authorList>
            <person name="Staats M."/>
            <person name="van Kan J.A."/>
        </authorList>
    </citation>
    <scope>NUCLEOTIDE SEQUENCE [LARGE SCALE GENOMIC DNA]</scope>
    <source>
        <strain evidence="2 3">B05.10</strain>
    </source>
</reference>
<evidence type="ECO:0000313" key="3">
    <source>
        <dbReference type="Proteomes" id="UP000001798"/>
    </source>
</evidence>
<dbReference type="GeneID" id="36394057"/>
<reference evidence="2 3" key="3">
    <citation type="journal article" date="2017" name="Mol. Plant Pathol.">
        <title>A gapless genome sequence of the fungus Botrytis cinerea.</title>
        <authorList>
            <person name="Van Kan J.A."/>
            <person name="Stassen J.H."/>
            <person name="Mosbach A."/>
            <person name="Van Der Lee T.A."/>
            <person name="Faino L."/>
            <person name="Farmer A.D."/>
            <person name="Papasotiriou D.G."/>
            <person name="Zhou S."/>
            <person name="Seidl M.F."/>
            <person name="Cottam E."/>
            <person name="Edel D."/>
            <person name="Hahn M."/>
            <person name="Schwartz D.C."/>
            <person name="Dietrich R.A."/>
            <person name="Widdison S."/>
            <person name="Scalliet G."/>
        </authorList>
    </citation>
    <scope>NUCLEOTIDE SEQUENCE [LARGE SCALE GENOMIC DNA]</scope>
    <source>
        <strain evidence="2 3">B05.10</strain>
    </source>
</reference>
<gene>
    <name evidence="2" type="ORF">BCIN_03g07860</name>
</gene>
<feature type="region of interest" description="Disordered" evidence="1">
    <location>
        <begin position="87"/>
        <end position="117"/>
    </location>
</feature>
<name>A0A384JDH2_BOTFB</name>
<proteinExistence type="predicted"/>